<accession>A0AAD7AQ34</accession>
<evidence type="ECO:0000313" key="2">
    <source>
        <dbReference type="Proteomes" id="UP001218218"/>
    </source>
</evidence>
<comment type="caution">
    <text evidence="1">The sequence shown here is derived from an EMBL/GenBank/DDBJ whole genome shotgun (WGS) entry which is preliminary data.</text>
</comment>
<name>A0AAD7AQ34_9AGAR</name>
<organism evidence="1 2">
    <name type="scientific">Mycena albidolilacea</name>
    <dbReference type="NCBI Taxonomy" id="1033008"/>
    <lineage>
        <taxon>Eukaryota</taxon>
        <taxon>Fungi</taxon>
        <taxon>Dikarya</taxon>
        <taxon>Basidiomycota</taxon>
        <taxon>Agaricomycotina</taxon>
        <taxon>Agaricomycetes</taxon>
        <taxon>Agaricomycetidae</taxon>
        <taxon>Agaricales</taxon>
        <taxon>Marasmiineae</taxon>
        <taxon>Mycenaceae</taxon>
        <taxon>Mycena</taxon>
    </lineage>
</organism>
<dbReference type="Gene3D" id="3.80.10.10">
    <property type="entry name" value="Ribonuclease Inhibitor"/>
    <property type="match status" value="1"/>
</dbReference>
<sequence length="332" mass="37983">MPSLPDLPTELLMEIVKCYPELLSEVDACLHGVHIDQFDGNDVLRTLSQTCRALRNIFFPVLWTRVRATFNARVLVKRNKMWTRTTMLERRMRGILTTPYVVPYIRSLSITVDECKKGDWRPMAAFIRVLDLLPRLQSLTILGVSMESINTAFELPWAKKVYPSIVALALPDDLAPILHCFPNVQTLTMSNRWYLTYRPSSGKLFSAARNRCKAIHTVNNLAVSAEAIKSLREAIPTVQHLLIWENVCWKLDILPLLEGMDNLSDLRIRCRAPRLNDPSRPLLVEAIAAAKRILQTSKAPHRKELRIQHLEDARPDDLVIREETLFVVGAFQ</sequence>
<dbReference type="EMBL" id="JARIHO010000003">
    <property type="protein sequence ID" value="KAJ7364638.1"/>
    <property type="molecule type" value="Genomic_DNA"/>
</dbReference>
<gene>
    <name evidence="1" type="ORF">DFH08DRAFT_275633</name>
</gene>
<evidence type="ECO:0008006" key="3">
    <source>
        <dbReference type="Google" id="ProtNLM"/>
    </source>
</evidence>
<reference evidence="1" key="1">
    <citation type="submission" date="2023-03" db="EMBL/GenBank/DDBJ databases">
        <title>Massive genome expansion in bonnet fungi (Mycena s.s.) driven by repeated elements and novel gene families across ecological guilds.</title>
        <authorList>
            <consortium name="Lawrence Berkeley National Laboratory"/>
            <person name="Harder C.B."/>
            <person name="Miyauchi S."/>
            <person name="Viragh M."/>
            <person name="Kuo A."/>
            <person name="Thoen E."/>
            <person name="Andreopoulos B."/>
            <person name="Lu D."/>
            <person name="Skrede I."/>
            <person name="Drula E."/>
            <person name="Henrissat B."/>
            <person name="Morin E."/>
            <person name="Kohler A."/>
            <person name="Barry K."/>
            <person name="LaButti K."/>
            <person name="Morin E."/>
            <person name="Salamov A."/>
            <person name="Lipzen A."/>
            <person name="Mereny Z."/>
            <person name="Hegedus B."/>
            <person name="Baldrian P."/>
            <person name="Stursova M."/>
            <person name="Weitz H."/>
            <person name="Taylor A."/>
            <person name="Grigoriev I.V."/>
            <person name="Nagy L.G."/>
            <person name="Martin F."/>
            <person name="Kauserud H."/>
        </authorList>
    </citation>
    <scope>NUCLEOTIDE SEQUENCE</scope>
    <source>
        <strain evidence="1">CBHHK002</strain>
    </source>
</reference>
<proteinExistence type="predicted"/>
<dbReference type="AlphaFoldDB" id="A0AAD7AQ34"/>
<protein>
    <recommendedName>
        <fullName evidence="3">F-box domain-containing protein</fullName>
    </recommendedName>
</protein>
<keyword evidence="2" id="KW-1185">Reference proteome</keyword>
<dbReference type="InterPro" id="IPR032675">
    <property type="entry name" value="LRR_dom_sf"/>
</dbReference>
<evidence type="ECO:0000313" key="1">
    <source>
        <dbReference type="EMBL" id="KAJ7364638.1"/>
    </source>
</evidence>
<dbReference type="Proteomes" id="UP001218218">
    <property type="component" value="Unassembled WGS sequence"/>
</dbReference>